<dbReference type="RefSeq" id="WP_140649282.1">
    <property type="nucleotide sequence ID" value="NZ_RCZB01000003.1"/>
</dbReference>
<proteinExistence type="predicted"/>
<feature type="domain" description="STAS" evidence="1">
    <location>
        <begin position="19"/>
        <end position="102"/>
    </location>
</feature>
<comment type="caution">
    <text evidence="2">The sequence shown here is derived from an EMBL/GenBank/DDBJ whole genome shotgun (WGS) entry which is preliminary data.</text>
</comment>
<dbReference type="InterPro" id="IPR002645">
    <property type="entry name" value="STAS_dom"/>
</dbReference>
<dbReference type="SUPFAM" id="SSF52091">
    <property type="entry name" value="SpoIIaa-like"/>
    <property type="match status" value="1"/>
</dbReference>
<sequence length="102" mass="10203">MTSSTGRGFQLDTGTPGTLGVSGVLSFDTAAAALQTIQAALAGGAVGQLDLVGVRHSDSAGLACVLAVAAEADRCGQTLQVINMPAGMRVLAQVCEVDRLMV</sequence>
<dbReference type="AlphaFoldDB" id="A0A502CGF2"/>
<protein>
    <submittedName>
        <fullName evidence="2">STAS domain-containing protein</fullName>
    </submittedName>
</protein>
<dbReference type="Proteomes" id="UP000319486">
    <property type="component" value="Unassembled WGS sequence"/>
</dbReference>
<dbReference type="OrthoDB" id="5955564at2"/>
<evidence type="ECO:0000259" key="1">
    <source>
        <dbReference type="PROSITE" id="PS50801"/>
    </source>
</evidence>
<dbReference type="EMBL" id="RCZO01000001">
    <property type="protein sequence ID" value="TPG11710.1"/>
    <property type="molecule type" value="Genomic_DNA"/>
</dbReference>
<dbReference type="Gene3D" id="3.30.750.24">
    <property type="entry name" value="STAS domain"/>
    <property type="match status" value="1"/>
</dbReference>
<organism evidence="2 3">
    <name type="scientific">Rhodanobacter glycinis</name>
    <dbReference type="NCBI Taxonomy" id="582702"/>
    <lineage>
        <taxon>Bacteria</taxon>
        <taxon>Pseudomonadati</taxon>
        <taxon>Pseudomonadota</taxon>
        <taxon>Gammaproteobacteria</taxon>
        <taxon>Lysobacterales</taxon>
        <taxon>Rhodanobacteraceae</taxon>
        <taxon>Rhodanobacter</taxon>
    </lineage>
</organism>
<dbReference type="InterPro" id="IPR058548">
    <property type="entry name" value="MlaB-like_STAS"/>
</dbReference>
<gene>
    <name evidence="2" type="ORF">EAH88_04245</name>
</gene>
<dbReference type="Pfam" id="PF13466">
    <property type="entry name" value="STAS_2"/>
    <property type="match status" value="1"/>
</dbReference>
<dbReference type="PROSITE" id="PS50801">
    <property type="entry name" value="STAS"/>
    <property type="match status" value="1"/>
</dbReference>
<keyword evidence="3" id="KW-1185">Reference proteome</keyword>
<evidence type="ECO:0000313" key="3">
    <source>
        <dbReference type="Proteomes" id="UP000319486"/>
    </source>
</evidence>
<dbReference type="InterPro" id="IPR036513">
    <property type="entry name" value="STAS_dom_sf"/>
</dbReference>
<evidence type="ECO:0000313" key="2">
    <source>
        <dbReference type="EMBL" id="TPG11710.1"/>
    </source>
</evidence>
<name>A0A502CGF2_9GAMM</name>
<accession>A0A502CGF2</accession>
<reference evidence="2 3" key="1">
    <citation type="journal article" date="2019" name="Environ. Microbiol.">
        <title>Species interactions and distinct microbial communities in high Arctic permafrost affected cryosols are associated with the CH4 and CO2 gas fluxes.</title>
        <authorList>
            <person name="Altshuler I."/>
            <person name="Hamel J."/>
            <person name="Turney S."/>
            <person name="Magnuson E."/>
            <person name="Levesque R."/>
            <person name="Greer C."/>
            <person name="Whyte L.G."/>
        </authorList>
    </citation>
    <scope>NUCLEOTIDE SEQUENCE [LARGE SCALE GENOMIC DNA]</scope>
    <source>
        <strain evidence="2 3">S13Y</strain>
    </source>
</reference>